<dbReference type="EMBL" id="QYTW02000006">
    <property type="protein sequence ID" value="RST60193.1"/>
    <property type="molecule type" value="Genomic_DNA"/>
</dbReference>
<organism evidence="1 2">
    <name type="scientific">Siminovitchia terrae</name>
    <name type="common">Bacillus terrae</name>
    <dbReference type="NCBI Taxonomy" id="1914933"/>
    <lineage>
        <taxon>Bacteria</taxon>
        <taxon>Bacillati</taxon>
        <taxon>Bacillota</taxon>
        <taxon>Bacilli</taxon>
        <taxon>Bacillales</taxon>
        <taxon>Bacillaceae</taxon>
        <taxon>Siminovitchia</taxon>
    </lineage>
</organism>
<dbReference type="InterPro" id="IPR036977">
    <property type="entry name" value="DNA_primase_Znf_CHC2"/>
</dbReference>
<evidence type="ECO:0008006" key="3">
    <source>
        <dbReference type="Google" id="ProtNLM"/>
    </source>
</evidence>
<proteinExistence type="predicted"/>
<dbReference type="RefSeq" id="WP_120119300.1">
    <property type="nucleotide sequence ID" value="NZ_QYTW02000006.1"/>
</dbReference>
<protein>
    <recommendedName>
        <fullName evidence="3">Zinc finger CHC2-type domain-containing protein</fullName>
    </recommendedName>
</protein>
<sequence>MLPKILDVAEENGVTIKPNTYGKKQVLCKCPFCEEDSKPGKAKKFYLSLNTDEQIFRCWYCGESGGVLQFEAKLTGLSYEQVKEKRLGKLRKPFHPAERLNPKQLDAIGWRDKKRKDRKAFIKSREEVFRDWQEYEYTELVGLFAEFTVIAFLDKPKERHEELLSYLIDRTKAKQIHMGFPRLLEEYVKDEPFRSDWAREGTALARMAWKACYQTHDFELEKIVLYVPFFHYQWKRERAKLRKKGFNQKQMVITQ</sequence>
<accession>A0A429XAU8</accession>
<comment type="caution">
    <text evidence="1">The sequence shown here is derived from an EMBL/GenBank/DDBJ whole genome shotgun (WGS) entry which is preliminary data.</text>
</comment>
<dbReference type="AlphaFoldDB" id="A0A429XAU8"/>
<dbReference type="GO" id="GO:0008270">
    <property type="term" value="F:zinc ion binding"/>
    <property type="evidence" value="ECO:0007669"/>
    <property type="project" value="InterPro"/>
</dbReference>
<gene>
    <name evidence="1" type="ORF">D5F11_009045</name>
</gene>
<dbReference type="GO" id="GO:0003677">
    <property type="term" value="F:DNA binding"/>
    <property type="evidence" value="ECO:0007669"/>
    <property type="project" value="InterPro"/>
</dbReference>
<dbReference type="OrthoDB" id="2665710at2"/>
<name>A0A429XAU8_SIMTE</name>
<dbReference type="Gene3D" id="3.90.580.10">
    <property type="entry name" value="Zinc finger, CHC2-type domain"/>
    <property type="match status" value="1"/>
</dbReference>
<dbReference type="Proteomes" id="UP000287296">
    <property type="component" value="Unassembled WGS sequence"/>
</dbReference>
<evidence type="ECO:0000313" key="2">
    <source>
        <dbReference type="Proteomes" id="UP000287296"/>
    </source>
</evidence>
<dbReference type="SUPFAM" id="SSF57783">
    <property type="entry name" value="Zinc beta-ribbon"/>
    <property type="match status" value="1"/>
</dbReference>
<evidence type="ECO:0000313" key="1">
    <source>
        <dbReference type="EMBL" id="RST60193.1"/>
    </source>
</evidence>
<dbReference type="GO" id="GO:0006260">
    <property type="term" value="P:DNA replication"/>
    <property type="evidence" value="ECO:0007669"/>
    <property type="project" value="InterPro"/>
</dbReference>
<reference evidence="1 2" key="1">
    <citation type="submission" date="2018-12" db="EMBL/GenBank/DDBJ databases">
        <authorList>
            <person name="Sun L."/>
            <person name="Chen Z."/>
        </authorList>
    </citation>
    <scope>NUCLEOTIDE SEQUENCE [LARGE SCALE GENOMIC DNA]</scope>
    <source>
        <strain evidence="1 2">LMG 29736</strain>
    </source>
</reference>